<dbReference type="EC" id="3.6.4.13" evidence="1"/>
<keyword evidence="2" id="KW-0547">Nucleotide-binding</keyword>
<evidence type="ECO:0000313" key="12">
    <source>
        <dbReference type="Proteomes" id="UP000707451"/>
    </source>
</evidence>
<dbReference type="GO" id="GO:0005524">
    <property type="term" value="F:ATP binding"/>
    <property type="evidence" value="ECO:0007669"/>
    <property type="project" value="UniProtKB-KW"/>
</dbReference>
<evidence type="ECO:0000256" key="2">
    <source>
        <dbReference type="ARBA" id="ARBA00022741"/>
    </source>
</evidence>
<feature type="domain" description="Helicase C-terminal" evidence="9">
    <location>
        <begin position="329"/>
        <end position="489"/>
    </location>
</feature>
<dbReference type="FunFam" id="3.40.50.300:FF:000008">
    <property type="entry name" value="ATP-dependent RNA helicase RhlB"/>
    <property type="match status" value="1"/>
</dbReference>
<dbReference type="Gene3D" id="3.40.50.1820">
    <property type="entry name" value="alpha/beta hydrolase"/>
    <property type="match status" value="1"/>
</dbReference>
<dbReference type="Pfam" id="PF00270">
    <property type="entry name" value="DEAD"/>
    <property type="match status" value="1"/>
</dbReference>
<dbReference type="InterPro" id="IPR000629">
    <property type="entry name" value="RNA-helicase_DEAD-box_CS"/>
</dbReference>
<dbReference type="GO" id="GO:0016787">
    <property type="term" value="F:hydrolase activity"/>
    <property type="evidence" value="ECO:0007669"/>
    <property type="project" value="UniProtKB-KW"/>
</dbReference>
<comment type="caution">
    <text evidence="11">The sequence shown here is derived from an EMBL/GenBank/DDBJ whole genome shotgun (WGS) entry which is preliminary data.</text>
</comment>
<accession>A0A9P7XXS3</accession>
<dbReference type="InterPro" id="IPR014001">
    <property type="entry name" value="Helicase_ATP-bd"/>
</dbReference>
<dbReference type="OrthoDB" id="196131at2759"/>
<dbReference type="Gene3D" id="3.40.50.300">
    <property type="entry name" value="P-loop containing nucleotide triphosphate hydrolases"/>
    <property type="match status" value="2"/>
</dbReference>
<keyword evidence="4" id="KW-0347">Helicase</keyword>
<proteinExistence type="predicted"/>
<dbReference type="InterPro" id="IPR014014">
    <property type="entry name" value="RNA_helicase_DEAD_Q_motif"/>
</dbReference>
<dbReference type="InterPro" id="IPR027417">
    <property type="entry name" value="P-loop_NTPase"/>
</dbReference>
<feature type="short sequence motif" description="Q motif" evidence="6">
    <location>
        <begin position="97"/>
        <end position="125"/>
    </location>
</feature>
<dbReference type="PROSITE" id="PS51194">
    <property type="entry name" value="HELICASE_CTER"/>
    <property type="match status" value="1"/>
</dbReference>
<dbReference type="SUPFAM" id="SSF53474">
    <property type="entry name" value="alpha/beta-Hydrolases"/>
    <property type="match status" value="1"/>
</dbReference>
<dbReference type="InterPro" id="IPR001650">
    <property type="entry name" value="Helicase_C-like"/>
</dbReference>
<name>A0A9P7XXS3_9FUNG</name>
<dbReference type="AlphaFoldDB" id="A0A9P7XXS3"/>
<evidence type="ECO:0000259" key="9">
    <source>
        <dbReference type="PROSITE" id="PS51194"/>
    </source>
</evidence>
<feature type="compositionally biased region" description="Polar residues" evidence="7">
    <location>
        <begin position="11"/>
        <end position="23"/>
    </location>
</feature>
<keyword evidence="3" id="KW-0378">Hydrolase</keyword>
<evidence type="ECO:0000256" key="5">
    <source>
        <dbReference type="ARBA" id="ARBA00022840"/>
    </source>
</evidence>
<organism evidence="11 12">
    <name type="scientific">Linnemannia hyalina</name>
    <dbReference type="NCBI Taxonomy" id="64524"/>
    <lineage>
        <taxon>Eukaryota</taxon>
        <taxon>Fungi</taxon>
        <taxon>Fungi incertae sedis</taxon>
        <taxon>Mucoromycota</taxon>
        <taxon>Mortierellomycotina</taxon>
        <taxon>Mortierellomycetes</taxon>
        <taxon>Mortierellales</taxon>
        <taxon>Mortierellaceae</taxon>
        <taxon>Linnemannia</taxon>
    </lineage>
</organism>
<gene>
    <name evidence="11" type="ORF">KI688_010801</name>
</gene>
<dbReference type="InterPro" id="IPR013094">
    <property type="entry name" value="AB_hydrolase_3"/>
</dbReference>
<evidence type="ECO:0000256" key="4">
    <source>
        <dbReference type="ARBA" id="ARBA00022806"/>
    </source>
</evidence>
<dbReference type="Proteomes" id="UP000707451">
    <property type="component" value="Unassembled WGS sequence"/>
</dbReference>
<evidence type="ECO:0000256" key="1">
    <source>
        <dbReference type="ARBA" id="ARBA00012552"/>
    </source>
</evidence>
<dbReference type="GO" id="GO:0003676">
    <property type="term" value="F:nucleic acid binding"/>
    <property type="evidence" value="ECO:0007669"/>
    <property type="project" value="InterPro"/>
</dbReference>
<dbReference type="SMART" id="SM00490">
    <property type="entry name" value="HELICc"/>
    <property type="match status" value="1"/>
</dbReference>
<dbReference type="SMART" id="SM00487">
    <property type="entry name" value="DEXDc"/>
    <property type="match status" value="1"/>
</dbReference>
<dbReference type="CDD" id="cd18787">
    <property type="entry name" value="SF2_C_DEAD"/>
    <property type="match status" value="1"/>
</dbReference>
<evidence type="ECO:0000256" key="7">
    <source>
        <dbReference type="SAM" id="MobiDB-lite"/>
    </source>
</evidence>
<evidence type="ECO:0000259" key="8">
    <source>
        <dbReference type="PROSITE" id="PS51192"/>
    </source>
</evidence>
<keyword evidence="5" id="KW-0067">ATP-binding</keyword>
<dbReference type="EMBL" id="JAHRHY010000006">
    <property type="protein sequence ID" value="KAG9068527.1"/>
    <property type="molecule type" value="Genomic_DNA"/>
</dbReference>
<feature type="domain" description="DEAD-box RNA helicase Q" evidence="10">
    <location>
        <begin position="97"/>
        <end position="125"/>
    </location>
</feature>
<dbReference type="InterPro" id="IPR029058">
    <property type="entry name" value="AB_hydrolase_fold"/>
</dbReference>
<evidence type="ECO:0000256" key="6">
    <source>
        <dbReference type="PROSITE-ProRule" id="PRU00552"/>
    </source>
</evidence>
<dbReference type="PROSITE" id="PS51192">
    <property type="entry name" value="HELICASE_ATP_BIND_1"/>
    <property type="match status" value="1"/>
</dbReference>
<dbReference type="PROSITE" id="PS00039">
    <property type="entry name" value="DEAD_ATP_HELICASE"/>
    <property type="match status" value="1"/>
</dbReference>
<feature type="region of interest" description="Disordered" evidence="7">
    <location>
        <begin position="1"/>
        <end position="23"/>
    </location>
</feature>
<sequence>MEEPTAATAIEEQQQRPAPQTAGQWGVKEYVNPNAEGVWASERPVYEWKEDYTDETAPDNAELEHELFDEENRINAGIYFDKYKTISVSVKGAPENRRFKELALHPTILENIVRMKYKEPTPIQQHATPLLFAGYDILACAQTGSGKTTAFLTPILSKLLSKLSKAPSQNRPGARRTKATPLALIILPTRELGIQMFDSARSFAYRSRLRPVVIYGGADMKSQKEQLSRGCDILIATPGRLIDAIERGLVSFTKVKYVILDEADRILDMGFEPSIRQIMMASDMPKDESLQTALFSATFPSSVQVLAREFLKDDYIRVRVGRIGGTTSDIMQKVVKLEEYQKEETLINLLLSQPPSRTVIFVNSKLRADNLDDVLYNKDFPCISLHGDRNQREREAALNAFKTGRSPILIATSVASRGLDIKDVLHVINYDLCDEIDEYVHRIGRTARAGNPGLATTFYTDKNTVIASQLVKLLVECQQVVPEFLQEFMDETTAYEDADFVKEDEDGGFGVSGDGATKEDGVSAWRAVDYRAQVFDGGDVGTPAKVATISASNDWGTPKGAVTSSGDDWGTPLAKAPAEASQDGWAATANWSPLAYGYLSLVMAGRVAKYTGQYITRKTPKEQPFMIGVAVAMLYPVIETVSIRQYRLFMNTCLKMINIWAGLGSESKRAKWATHVQGQGWQGYWIPFQDQVNPVGAIKRGEGEVNIPKTTVVGSGCDIVLLAVHGGGFIDGNALMFLDYFRKLMKSVQQAQDVKIGILSVEYGLSPENPFPVALNEITAAYQDLVKQYGVNSKRIIIFGDSAGGNLCLSASLKLRDAHQDLGAPAGHVLICPWVRSPEPLHSSLYDVVSAAGCELYIEAYTQNKPENLASPYTSPFNSPTLAGLSPMLVFIGGVEILRSSIEEFVELARTEGGVDVKTVVAAGRSHNYFLLDDISTAKDREESWAAIGEFVSTAHQCRLASLEN</sequence>
<reference evidence="11" key="1">
    <citation type="submission" date="2021-06" db="EMBL/GenBank/DDBJ databases">
        <title>Genome Sequence of Mortierella hyaline Strain SCG-10, a Cold-Adapted, Nitrate-Reducing Fungus Isolated from Soil in Minnesota, USA.</title>
        <authorList>
            <person name="Aldossari N."/>
        </authorList>
    </citation>
    <scope>NUCLEOTIDE SEQUENCE</scope>
    <source>
        <strain evidence="11">SCG-10</strain>
    </source>
</reference>
<protein>
    <recommendedName>
        <fullName evidence="1">RNA helicase</fullName>
        <ecNumber evidence="1">3.6.4.13</ecNumber>
    </recommendedName>
</protein>
<evidence type="ECO:0000259" key="10">
    <source>
        <dbReference type="PROSITE" id="PS51195"/>
    </source>
</evidence>
<feature type="domain" description="Helicase ATP-binding" evidence="8">
    <location>
        <begin position="128"/>
        <end position="317"/>
    </location>
</feature>
<dbReference type="PANTHER" id="PTHR47958">
    <property type="entry name" value="ATP-DEPENDENT RNA HELICASE DBP3"/>
    <property type="match status" value="1"/>
</dbReference>
<dbReference type="Pfam" id="PF00271">
    <property type="entry name" value="Helicase_C"/>
    <property type="match status" value="1"/>
</dbReference>
<evidence type="ECO:0000313" key="11">
    <source>
        <dbReference type="EMBL" id="KAG9068527.1"/>
    </source>
</evidence>
<dbReference type="InterPro" id="IPR011545">
    <property type="entry name" value="DEAD/DEAH_box_helicase_dom"/>
</dbReference>
<dbReference type="GO" id="GO:0003724">
    <property type="term" value="F:RNA helicase activity"/>
    <property type="evidence" value="ECO:0007669"/>
    <property type="project" value="UniProtKB-EC"/>
</dbReference>
<evidence type="ECO:0000256" key="3">
    <source>
        <dbReference type="ARBA" id="ARBA00022801"/>
    </source>
</evidence>
<dbReference type="Pfam" id="PF07859">
    <property type="entry name" value="Abhydrolase_3"/>
    <property type="match status" value="1"/>
</dbReference>
<dbReference type="SUPFAM" id="SSF52540">
    <property type="entry name" value="P-loop containing nucleoside triphosphate hydrolases"/>
    <property type="match status" value="1"/>
</dbReference>
<keyword evidence="12" id="KW-1185">Reference proteome</keyword>
<dbReference type="PROSITE" id="PS51195">
    <property type="entry name" value="Q_MOTIF"/>
    <property type="match status" value="1"/>
</dbReference>